<evidence type="ECO:0000256" key="10">
    <source>
        <dbReference type="ARBA" id="ARBA00023136"/>
    </source>
</evidence>
<feature type="transmembrane region" description="Helical" evidence="12">
    <location>
        <begin position="167"/>
        <end position="183"/>
    </location>
</feature>
<dbReference type="PROSITE" id="PS50004">
    <property type="entry name" value="C2"/>
    <property type="match status" value="4"/>
</dbReference>
<dbReference type="SUPFAM" id="SSF49562">
    <property type="entry name" value="C2 domain (Calcium/lipid-binding domain, CaLB)"/>
    <property type="match status" value="5"/>
</dbReference>
<feature type="region of interest" description="Disordered" evidence="11">
    <location>
        <begin position="1426"/>
        <end position="1463"/>
    </location>
</feature>
<dbReference type="Pfam" id="PF00168">
    <property type="entry name" value="C2"/>
    <property type="match status" value="5"/>
</dbReference>
<evidence type="ECO:0008006" key="17">
    <source>
        <dbReference type="Google" id="ProtNLM"/>
    </source>
</evidence>
<evidence type="ECO:0000256" key="1">
    <source>
        <dbReference type="ARBA" id="ARBA00004586"/>
    </source>
</evidence>
<evidence type="ECO:0000313" key="15">
    <source>
        <dbReference type="EMBL" id="KAF9513783.1"/>
    </source>
</evidence>
<evidence type="ECO:0000256" key="11">
    <source>
        <dbReference type="SAM" id="MobiDB-lite"/>
    </source>
</evidence>
<dbReference type="PANTHER" id="PTHR46980:SF2">
    <property type="entry name" value="TRICALBIN-1-RELATED"/>
    <property type="match status" value="1"/>
</dbReference>
<comment type="subcellular location">
    <subcellularLocation>
        <location evidence="1">Endoplasmic reticulum membrane</location>
    </subcellularLocation>
</comment>
<feature type="domain" description="C2" evidence="13">
    <location>
        <begin position="1281"/>
        <end position="1400"/>
    </location>
</feature>
<dbReference type="CDD" id="cd04040">
    <property type="entry name" value="C2D_Tricalbin-like"/>
    <property type="match status" value="1"/>
</dbReference>
<sequence>MDPIALDTLQTVQQRDEAKGAIVHVFDPNASPQEKAAQAASTGGPSIGLQAGRSDPGVAKEIKLDSGAAPPIQPTISIQDVDKTDEGTIKSPLSPTELDKQPVPGELLDAIAPTIPDWYRVGWRMLTIMSFRCSCHDMYYGQWYHNAGVIFFAVLSTYFITLFRLGWGWLFIILAICATYYSASIERVRRSSRDDIQRELVKTRLLSEHESADWLNNFLDRFWLIYEPVLSSTIVASVDPILSASTPGFLDSLRMTTFTLGSKAPRIEHVRTFPNTPDDVILMDWTVSFNSITDPSQPSSKHLIGKTSSKIVLDVRFGKGIATAGIPILIENMDFSGEMRVKLKLINSFPHVQIVELSFLTKPDFSFVLKPIGGDAFGFDIANIPGLSSYIQDTVHSILQPMMYDPNFYTLNLEQLLSGTPLDAAAGVLRVEIISARDLKITKLGGGTPDPYISLKIENRAELARTKFKRSTSNPHFGSTHYLLLASSNLTETLNLIVLDHNDHLKDTEVGAASYELKRLLDDATDEGIVAKVNKDGKGRGEVSFNLSWFPVLTATKTADGQLEPIPETKVGIARLTIHQAKELDASHSITRDLNPSCKVLIRHQVVHKTPTLKHNSTPAWESAFEFLVSDRATSFITLKVVDARDLLGDYVVGREEQRDWFSLKGAKSGKLRMTAEWKPLAMAGGVQGAGAYQPPIGVVRTLKATDVKNIESGLGGKSDPYVRIMMNGVIKARTEIVNNNLNPEWDSIVYVPVHSLSETIILEVMDYQNLTKDRSLGSVDLAVKTLAHQNVTDMKYPFESSGKYEATDRIRLHGGTYKGDLHYVAEFTPALNLRGVSFDSGTEIDGKGDNEESGEDINGGARTRHVKSQKSVDTTVTVDSVDITKTDVTSANDEILSPPPTPLQTGVELSRAELLQSQSGILVINVISGQLAHKSHFELLLDDGYWPAFTTEKALSKTARWDQVGEGFVKELDFSQVWLRLNENEDGEREDIVGEFKIFAKAFLAECLDKEAEFKLPHDDGKESTVKIMAKFVPVPVNLEPRETINNMGSLRVELIGATDIRAADRGGKSDPYAVFTLNRQKVHKSEVRKKTLSPTWDETFPLMVQSRVASLLEVEIFDWNQIEQSESLGTAVIDLTALEPFQATKLSLPLVDPELGPKGEIHLRLVFTPEIIARSRKSTSTFSMAGRALTHVGTLPFGATRTFAGGIGESPAISGESPARHRGVASGIGGVGNIARGFFKKDKEKAIDEADEQNELPIISHPSKDSQPAVVPVGDHTFPSVVPEISTGRVTPPREQGILRGVIVGAKNLVSGDSIKPYVVAKLGDKEVKTKHTAKTASPEWDEPFAFLVGPELHTMTVTVLDHKSFLGKDKVLGEAEIDIWQRIQVGGPDVTAVDFWAELQNGAGELHLRMEYERGVFTGTRQSIGSVGARTPLSSPSRFSLPKRAPTNHDDSAHAQTQKL</sequence>
<dbReference type="Proteomes" id="UP000886523">
    <property type="component" value="Unassembled WGS sequence"/>
</dbReference>
<name>A0A9P6AXE8_9AGAM</name>
<dbReference type="Pfam" id="PF24920">
    <property type="entry name" value="C2_TCB1"/>
    <property type="match status" value="1"/>
</dbReference>
<evidence type="ECO:0000256" key="3">
    <source>
        <dbReference type="ARBA" id="ARBA00022553"/>
    </source>
</evidence>
<evidence type="ECO:0000259" key="13">
    <source>
        <dbReference type="PROSITE" id="PS50004"/>
    </source>
</evidence>
<evidence type="ECO:0000256" key="7">
    <source>
        <dbReference type="ARBA" id="ARBA00022989"/>
    </source>
</evidence>
<dbReference type="InterPro" id="IPR037761">
    <property type="entry name" value="C2A_Tricalbin"/>
</dbReference>
<keyword evidence="7 12" id="KW-1133">Transmembrane helix</keyword>
<keyword evidence="8" id="KW-0445">Lipid transport</keyword>
<dbReference type="CDD" id="cd00030">
    <property type="entry name" value="C2"/>
    <property type="match status" value="1"/>
</dbReference>
<dbReference type="PANTHER" id="PTHR46980">
    <property type="entry name" value="TRICALBIN-1-RELATED"/>
    <property type="match status" value="1"/>
</dbReference>
<organism evidence="15 16">
    <name type="scientific">Hydnum rufescens UP504</name>
    <dbReference type="NCBI Taxonomy" id="1448309"/>
    <lineage>
        <taxon>Eukaryota</taxon>
        <taxon>Fungi</taxon>
        <taxon>Dikarya</taxon>
        <taxon>Basidiomycota</taxon>
        <taxon>Agaricomycotina</taxon>
        <taxon>Agaricomycetes</taxon>
        <taxon>Cantharellales</taxon>
        <taxon>Hydnaceae</taxon>
        <taxon>Hydnum</taxon>
    </lineage>
</organism>
<keyword evidence="5" id="KW-0677">Repeat</keyword>
<dbReference type="GO" id="GO:0061817">
    <property type="term" value="P:endoplasmic reticulum-plasma membrane tethering"/>
    <property type="evidence" value="ECO:0007669"/>
    <property type="project" value="InterPro"/>
</dbReference>
<keyword evidence="4 12" id="KW-0812">Transmembrane</keyword>
<dbReference type="InterPro" id="IPR037756">
    <property type="entry name" value="C2D_Tricalbin"/>
</dbReference>
<feature type="transmembrane region" description="Helical" evidence="12">
    <location>
        <begin position="143"/>
        <end position="160"/>
    </location>
</feature>
<dbReference type="EMBL" id="MU128968">
    <property type="protein sequence ID" value="KAF9513783.1"/>
    <property type="molecule type" value="Genomic_DNA"/>
</dbReference>
<dbReference type="InterPro" id="IPR000008">
    <property type="entry name" value="C2_dom"/>
</dbReference>
<protein>
    <recommendedName>
        <fullName evidence="17">Tricalbin</fullName>
    </recommendedName>
</protein>
<dbReference type="CDD" id="cd21678">
    <property type="entry name" value="SMP_TCB"/>
    <property type="match status" value="1"/>
</dbReference>
<feature type="region of interest" description="Disordered" evidence="11">
    <location>
        <begin position="29"/>
        <end position="55"/>
    </location>
</feature>
<evidence type="ECO:0000256" key="5">
    <source>
        <dbReference type="ARBA" id="ARBA00022737"/>
    </source>
</evidence>
<dbReference type="CDD" id="cd04052">
    <property type="entry name" value="C2B_Tricalbin-like"/>
    <property type="match status" value="1"/>
</dbReference>
<feature type="region of interest" description="Disordered" evidence="11">
    <location>
        <begin position="843"/>
        <end position="872"/>
    </location>
</feature>
<dbReference type="Pfam" id="PF25669">
    <property type="entry name" value="SMP_MUG190-like"/>
    <property type="match status" value="2"/>
</dbReference>
<comment type="caution">
    <text evidence="15">The sequence shown here is derived from an EMBL/GenBank/DDBJ whole genome shotgun (WGS) entry which is preliminary data.</text>
</comment>
<keyword evidence="6" id="KW-0256">Endoplasmic reticulum</keyword>
<feature type="domain" description="C2" evidence="13">
    <location>
        <begin position="1032"/>
        <end position="1150"/>
    </location>
</feature>
<keyword evidence="16" id="KW-1185">Reference proteome</keyword>
<dbReference type="CDD" id="cd04045">
    <property type="entry name" value="C2C_Tricalbin-like"/>
    <property type="match status" value="1"/>
</dbReference>
<dbReference type="InterPro" id="IPR031468">
    <property type="entry name" value="SMP_LBD"/>
</dbReference>
<keyword evidence="3" id="KW-0597">Phosphoprotein</keyword>
<dbReference type="InterPro" id="IPR052455">
    <property type="entry name" value="Tricalbin_domain"/>
</dbReference>
<evidence type="ECO:0000313" key="16">
    <source>
        <dbReference type="Proteomes" id="UP000886523"/>
    </source>
</evidence>
<dbReference type="CDD" id="cd04044">
    <property type="entry name" value="C2A_Tricalbin-like"/>
    <property type="match status" value="1"/>
</dbReference>
<feature type="domain" description="C2" evidence="13">
    <location>
        <begin position="668"/>
        <end position="797"/>
    </location>
</feature>
<keyword evidence="9" id="KW-0446">Lipid-binding</keyword>
<dbReference type="InterPro" id="IPR056910">
    <property type="entry name" value="TCB1-3_C2"/>
</dbReference>
<dbReference type="SMART" id="SM00239">
    <property type="entry name" value="C2"/>
    <property type="match status" value="5"/>
</dbReference>
<keyword evidence="2" id="KW-0813">Transport</keyword>
<evidence type="ECO:0000256" key="6">
    <source>
        <dbReference type="ARBA" id="ARBA00022824"/>
    </source>
</evidence>
<dbReference type="PROSITE" id="PS51847">
    <property type="entry name" value="SMP"/>
    <property type="match status" value="1"/>
</dbReference>
<evidence type="ECO:0000256" key="12">
    <source>
        <dbReference type="SAM" id="Phobius"/>
    </source>
</evidence>
<dbReference type="GO" id="GO:0006869">
    <property type="term" value="P:lipid transport"/>
    <property type="evidence" value="ECO:0007669"/>
    <property type="project" value="UniProtKB-KW"/>
</dbReference>
<feature type="domain" description="SMP-LTD" evidence="14">
    <location>
        <begin position="208"/>
        <end position="414"/>
    </location>
</feature>
<accession>A0A9P6AXE8</accession>
<dbReference type="GO" id="GO:0005789">
    <property type="term" value="C:endoplasmic reticulum membrane"/>
    <property type="evidence" value="ECO:0007669"/>
    <property type="project" value="UniProtKB-SubCell"/>
</dbReference>
<gene>
    <name evidence="15" type="ORF">BS47DRAFT_1343789</name>
</gene>
<dbReference type="Gene3D" id="2.60.40.150">
    <property type="entry name" value="C2 domain"/>
    <property type="match status" value="5"/>
</dbReference>
<evidence type="ECO:0000256" key="8">
    <source>
        <dbReference type="ARBA" id="ARBA00023055"/>
    </source>
</evidence>
<evidence type="ECO:0000256" key="4">
    <source>
        <dbReference type="ARBA" id="ARBA00022692"/>
    </source>
</evidence>
<dbReference type="InterPro" id="IPR035892">
    <property type="entry name" value="C2_domain_sf"/>
</dbReference>
<evidence type="ECO:0000256" key="9">
    <source>
        <dbReference type="ARBA" id="ARBA00023121"/>
    </source>
</evidence>
<reference evidence="15" key="1">
    <citation type="journal article" date="2020" name="Nat. Commun.">
        <title>Large-scale genome sequencing of mycorrhizal fungi provides insights into the early evolution of symbiotic traits.</title>
        <authorList>
            <person name="Miyauchi S."/>
            <person name="Kiss E."/>
            <person name="Kuo A."/>
            <person name="Drula E."/>
            <person name="Kohler A."/>
            <person name="Sanchez-Garcia M."/>
            <person name="Morin E."/>
            <person name="Andreopoulos B."/>
            <person name="Barry K.W."/>
            <person name="Bonito G."/>
            <person name="Buee M."/>
            <person name="Carver A."/>
            <person name="Chen C."/>
            <person name="Cichocki N."/>
            <person name="Clum A."/>
            <person name="Culley D."/>
            <person name="Crous P.W."/>
            <person name="Fauchery L."/>
            <person name="Girlanda M."/>
            <person name="Hayes R.D."/>
            <person name="Keri Z."/>
            <person name="LaButti K."/>
            <person name="Lipzen A."/>
            <person name="Lombard V."/>
            <person name="Magnuson J."/>
            <person name="Maillard F."/>
            <person name="Murat C."/>
            <person name="Nolan M."/>
            <person name="Ohm R.A."/>
            <person name="Pangilinan J."/>
            <person name="Pereira M.F."/>
            <person name="Perotto S."/>
            <person name="Peter M."/>
            <person name="Pfister S."/>
            <person name="Riley R."/>
            <person name="Sitrit Y."/>
            <person name="Stielow J.B."/>
            <person name="Szollosi G."/>
            <person name="Zifcakova L."/>
            <person name="Stursova M."/>
            <person name="Spatafora J.W."/>
            <person name="Tedersoo L."/>
            <person name="Vaario L.M."/>
            <person name="Yamada A."/>
            <person name="Yan M."/>
            <person name="Wang P."/>
            <person name="Xu J."/>
            <person name="Bruns T."/>
            <person name="Baldrian P."/>
            <person name="Vilgalys R."/>
            <person name="Dunand C."/>
            <person name="Henrissat B."/>
            <person name="Grigoriev I.V."/>
            <person name="Hibbett D."/>
            <person name="Nagy L.G."/>
            <person name="Martin F.M."/>
        </authorList>
    </citation>
    <scope>NUCLEOTIDE SEQUENCE</scope>
    <source>
        <strain evidence="15">UP504</strain>
    </source>
</reference>
<proteinExistence type="predicted"/>
<feature type="domain" description="C2" evidence="13">
    <location>
        <begin position="405"/>
        <end position="530"/>
    </location>
</feature>
<dbReference type="GO" id="GO:0008289">
    <property type="term" value="F:lipid binding"/>
    <property type="evidence" value="ECO:0007669"/>
    <property type="project" value="UniProtKB-KW"/>
</dbReference>
<dbReference type="InterPro" id="IPR037762">
    <property type="entry name" value="C2C_Tricalbin"/>
</dbReference>
<dbReference type="InterPro" id="IPR037765">
    <property type="entry name" value="C2B_Tricalbin"/>
</dbReference>
<evidence type="ECO:0000256" key="2">
    <source>
        <dbReference type="ARBA" id="ARBA00022448"/>
    </source>
</evidence>
<evidence type="ECO:0000259" key="14">
    <source>
        <dbReference type="PROSITE" id="PS51847"/>
    </source>
</evidence>
<keyword evidence="10 12" id="KW-0472">Membrane</keyword>
<dbReference type="OrthoDB" id="1029639at2759"/>